<evidence type="ECO:0000313" key="4">
    <source>
        <dbReference type="Proteomes" id="UP000053676"/>
    </source>
</evidence>
<comment type="similarity">
    <text evidence="1">Belongs to the peptidase M1 family.</text>
</comment>
<dbReference type="GO" id="GO:0016020">
    <property type="term" value="C:membrane"/>
    <property type="evidence" value="ECO:0007669"/>
    <property type="project" value="TreeGrafter"/>
</dbReference>
<dbReference type="GO" id="GO:0008270">
    <property type="term" value="F:zinc ion binding"/>
    <property type="evidence" value="ECO:0007669"/>
    <property type="project" value="TreeGrafter"/>
</dbReference>
<sequence length="304" mass="35685">MLLNRYAIYEGYMDMWLETALKEEPLYLDRKEAPIVINVDRRGYFVQNYDFDGWKRIIRQFDKNHKVYSPHTRYTVISDAFNAALIGRLDYRTVFALLKYLSKEEIKALYNNEDNVEEKDNLAKGLTCANEIQELKTYHTHENHFKKLRELSSSKLERVTFTGAINDGLFGLYRNAYKDSKGNVKKTDFVEHYLKKFSFENTRGDDLWKAFDEVVEGAEGPDGGKLSMVDFGPQWSKQVLEEPLYLDRKDAPIVINVDRRGYFVQNYDSDGWKRIIRQFDENHRSTIITTLFSRSVNPRGFATT</sequence>
<dbReference type="GO" id="GO:0042277">
    <property type="term" value="F:peptide binding"/>
    <property type="evidence" value="ECO:0007669"/>
    <property type="project" value="TreeGrafter"/>
</dbReference>
<dbReference type="GO" id="GO:0005615">
    <property type="term" value="C:extracellular space"/>
    <property type="evidence" value="ECO:0007669"/>
    <property type="project" value="TreeGrafter"/>
</dbReference>
<dbReference type="AlphaFoldDB" id="W2SLY9"/>
<dbReference type="GO" id="GO:0070006">
    <property type="term" value="F:metalloaminopeptidase activity"/>
    <property type="evidence" value="ECO:0007669"/>
    <property type="project" value="TreeGrafter"/>
</dbReference>
<proteinExistence type="inferred from homology"/>
<dbReference type="EMBL" id="KI669036">
    <property type="protein sequence ID" value="ETN69871.1"/>
    <property type="molecule type" value="Genomic_DNA"/>
</dbReference>
<organism evidence="3 4">
    <name type="scientific">Necator americanus</name>
    <name type="common">Human hookworm</name>
    <dbReference type="NCBI Taxonomy" id="51031"/>
    <lineage>
        <taxon>Eukaryota</taxon>
        <taxon>Metazoa</taxon>
        <taxon>Ecdysozoa</taxon>
        <taxon>Nematoda</taxon>
        <taxon>Chromadorea</taxon>
        <taxon>Rhabditida</taxon>
        <taxon>Rhabditina</taxon>
        <taxon>Rhabditomorpha</taxon>
        <taxon>Strongyloidea</taxon>
        <taxon>Ancylostomatidae</taxon>
        <taxon>Bunostominae</taxon>
        <taxon>Necator</taxon>
    </lineage>
</organism>
<protein>
    <recommendedName>
        <fullName evidence="2">ERAP1-like C-terminal domain-containing protein</fullName>
    </recommendedName>
</protein>
<feature type="domain" description="ERAP1-like C-terminal" evidence="2">
    <location>
        <begin position="35"/>
        <end position="104"/>
    </location>
</feature>
<reference evidence="4" key="1">
    <citation type="journal article" date="2014" name="Nat. Genet.">
        <title>Genome of the human hookworm Necator americanus.</title>
        <authorList>
            <person name="Tang Y.T."/>
            <person name="Gao X."/>
            <person name="Rosa B.A."/>
            <person name="Abubucker S."/>
            <person name="Hallsworth-Pepin K."/>
            <person name="Martin J."/>
            <person name="Tyagi R."/>
            <person name="Heizer E."/>
            <person name="Zhang X."/>
            <person name="Bhonagiri-Palsikar V."/>
            <person name="Minx P."/>
            <person name="Warren W.C."/>
            <person name="Wang Q."/>
            <person name="Zhan B."/>
            <person name="Hotez P.J."/>
            <person name="Sternberg P.W."/>
            <person name="Dougall A."/>
            <person name="Gaze S.T."/>
            <person name="Mulvenna J."/>
            <person name="Sotillo J."/>
            <person name="Ranganathan S."/>
            <person name="Rabelo E.M."/>
            <person name="Wilson R.K."/>
            <person name="Felgner P.L."/>
            <person name="Bethony J."/>
            <person name="Hawdon J.M."/>
            <person name="Gasser R.B."/>
            <person name="Loukas A."/>
            <person name="Mitreva M."/>
        </authorList>
    </citation>
    <scope>NUCLEOTIDE SEQUENCE [LARGE SCALE GENOMIC DNA]</scope>
</reference>
<gene>
    <name evidence="3" type="ORF">NECAME_15027</name>
</gene>
<accession>W2SLY9</accession>
<dbReference type="PANTHER" id="PTHR11533">
    <property type="entry name" value="PROTEASE M1 ZINC METALLOPROTEASE"/>
    <property type="match status" value="1"/>
</dbReference>
<dbReference type="Pfam" id="PF11838">
    <property type="entry name" value="ERAP1_C"/>
    <property type="match status" value="1"/>
</dbReference>
<dbReference type="Gene3D" id="1.10.3480.20">
    <property type="match status" value="1"/>
</dbReference>
<keyword evidence="4" id="KW-1185">Reference proteome</keyword>
<dbReference type="GO" id="GO:0006508">
    <property type="term" value="P:proteolysis"/>
    <property type="evidence" value="ECO:0007669"/>
    <property type="project" value="TreeGrafter"/>
</dbReference>
<evidence type="ECO:0000256" key="1">
    <source>
        <dbReference type="ARBA" id="ARBA00010136"/>
    </source>
</evidence>
<name>W2SLY9_NECAM</name>
<dbReference type="GO" id="GO:0005737">
    <property type="term" value="C:cytoplasm"/>
    <property type="evidence" value="ECO:0007669"/>
    <property type="project" value="TreeGrafter"/>
</dbReference>
<dbReference type="InterPro" id="IPR050344">
    <property type="entry name" value="Peptidase_M1_aminopeptidases"/>
</dbReference>
<evidence type="ECO:0000259" key="2">
    <source>
        <dbReference type="Pfam" id="PF11838"/>
    </source>
</evidence>
<dbReference type="PANTHER" id="PTHR11533:SF301">
    <property type="entry name" value="AMINOPEPTIDASE"/>
    <property type="match status" value="1"/>
</dbReference>
<dbReference type="InterPro" id="IPR024571">
    <property type="entry name" value="ERAP1-like_C_dom"/>
</dbReference>
<dbReference type="OrthoDB" id="10031169at2759"/>
<dbReference type="Proteomes" id="UP000053676">
    <property type="component" value="Unassembled WGS sequence"/>
</dbReference>
<evidence type="ECO:0000313" key="3">
    <source>
        <dbReference type="EMBL" id="ETN69871.1"/>
    </source>
</evidence>
<dbReference type="KEGG" id="nai:NECAME_15027"/>
<dbReference type="GO" id="GO:0043171">
    <property type="term" value="P:peptide catabolic process"/>
    <property type="evidence" value="ECO:0007669"/>
    <property type="project" value="TreeGrafter"/>
</dbReference>